<proteinExistence type="predicted"/>
<organism evidence="4 5">
    <name type="scientific">Pedobacter rhodius</name>
    <dbReference type="NCBI Taxonomy" id="3004098"/>
    <lineage>
        <taxon>Bacteria</taxon>
        <taxon>Pseudomonadati</taxon>
        <taxon>Bacteroidota</taxon>
        <taxon>Sphingobacteriia</taxon>
        <taxon>Sphingobacteriales</taxon>
        <taxon>Sphingobacteriaceae</taxon>
        <taxon>Pedobacter</taxon>
    </lineage>
</organism>
<dbReference type="InterPro" id="IPR049053">
    <property type="entry name" value="AFCA-like_C"/>
</dbReference>
<keyword evidence="5" id="KW-1185">Reference proteome</keyword>
<feature type="domain" description="Glycosyl hydrolase family 95 N-terminal" evidence="1">
    <location>
        <begin position="22"/>
        <end position="259"/>
    </location>
</feature>
<dbReference type="Gene3D" id="2.70.98.50">
    <property type="entry name" value="putative glycoside hydrolase family protein from bacillus halodurans"/>
    <property type="match status" value="1"/>
</dbReference>
<protein>
    <submittedName>
        <fullName evidence="4">Glycoside hydrolase N-terminal domain-containing protein</fullName>
    </submittedName>
</protein>
<dbReference type="GO" id="GO:0016787">
    <property type="term" value="F:hydrolase activity"/>
    <property type="evidence" value="ECO:0007669"/>
    <property type="project" value="UniProtKB-KW"/>
</dbReference>
<feature type="domain" description="Glycosyl hydrolase family 95 catalytic" evidence="3">
    <location>
        <begin position="283"/>
        <end position="689"/>
    </location>
</feature>
<sequence length="816" mass="90943">MVLSLLCCAINVSAQSETSLKLWYDQPASNTWTSALPVGNGRLGAMVYGNPEQELIKLNESTVWTGGPSRNDNPDALQALPEIRKLLFEGKNREAQELAGKTIQSKRNNGMKYQPVGELILDFPGHNHHKQYYRELNIENAVAKTMYTVDDVKFTREVFTSIPDQVIIVKLSASKPSMLNFSAAMQSPQRATVQTKGDNQIDLTGITEDHEGVASKIKFHAITRIVTDGGKCTQTDSTINIQQANAALIYISIATNFVNYHDVSADENQRAANYLNQALKKTFAKARKDHIISYQKFFNRVKFDLGKSESSVLPTNIRLAQFAKGSDPSLITLYYQFGRYLLISSSEPGGQPANLQGIWNDQMNPPWDSKYTININTQMNYWPAENTNLAEMHMPFINMVKDLSETGQETAKVMYGANGWVAHHNTDIWRITGPVDRIYWGIWSMGAAWTSQHIWEKYLYGGDKKYMASYYPILKGASQFFLDHLVKEPTHNWLVNAPGTSPENEPKLPGWNGVSITEGATMDNQIVFDLFSNTIQAAEALGEDDEFIAKVKAARKQMPPMQIGKYSQLQEWITDMDDPTDKHRHISHLFGLFPGKQISAYRTPELFEAAKNSLNYRGDISTGWSMGWKVNLWARFLDGNHAFELIKKQLSPLGMNAGGGGTYLNLFDAHPPFQIDGNFGCTAGITEMLMQSHDGALDLLPALPDAWAKGAISGLRARGGFEIVTMEWNNGKLKKLILKSTLGGNCRIRLADKIMAANGIKLSEAKGNNPNPFYHTDTVAGLIISPAAVLNKPVVRSKFLYDLKTEKGKTYTITAL</sequence>
<dbReference type="Gene3D" id="1.50.10.10">
    <property type="match status" value="1"/>
</dbReference>
<reference evidence="4" key="1">
    <citation type="submission" date="2022-12" db="EMBL/GenBank/DDBJ databases">
        <title>Genome sequence of SJ11.</title>
        <authorList>
            <person name="Woo H."/>
        </authorList>
    </citation>
    <scope>NUCLEOTIDE SEQUENCE</scope>
    <source>
        <strain evidence="4">SJ11</strain>
    </source>
</reference>
<keyword evidence="4" id="KW-0378">Hydrolase</keyword>
<feature type="domain" description="Alpha fucosidase A-like C-terminal" evidence="2">
    <location>
        <begin position="691"/>
        <end position="759"/>
    </location>
</feature>
<dbReference type="InterPro" id="IPR054363">
    <property type="entry name" value="GH95_cat"/>
</dbReference>
<dbReference type="SUPFAM" id="SSF48208">
    <property type="entry name" value="Six-hairpin glycosidases"/>
    <property type="match status" value="1"/>
</dbReference>
<dbReference type="PANTHER" id="PTHR31084">
    <property type="entry name" value="ALPHA-L-FUCOSIDASE 2"/>
    <property type="match status" value="1"/>
</dbReference>
<name>A0ABT4KXI2_9SPHI</name>
<dbReference type="PIRSF" id="PIRSF007663">
    <property type="entry name" value="UCP007663"/>
    <property type="match status" value="1"/>
</dbReference>
<evidence type="ECO:0000313" key="5">
    <source>
        <dbReference type="Proteomes" id="UP001144341"/>
    </source>
</evidence>
<comment type="caution">
    <text evidence="4">The sequence shown here is derived from an EMBL/GenBank/DDBJ whole genome shotgun (WGS) entry which is preliminary data.</text>
</comment>
<gene>
    <name evidence="4" type="ORF">O0931_09240</name>
</gene>
<dbReference type="InterPro" id="IPR016518">
    <property type="entry name" value="Alpha-L-fucosidase"/>
</dbReference>
<dbReference type="EMBL" id="JAPWGL010000002">
    <property type="protein sequence ID" value="MCZ4223480.1"/>
    <property type="molecule type" value="Genomic_DNA"/>
</dbReference>
<dbReference type="RefSeq" id="WP_269415272.1">
    <property type="nucleotide sequence ID" value="NZ_JAPWGL010000002.1"/>
</dbReference>
<dbReference type="PANTHER" id="PTHR31084:SF0">
    <property type="entry name" value="ALPHA-L-FUCOSIDASE 2"/>
    <property type="match status" value="1"/>
</dbReference>
<evidence type="ECO:0000313" key="4">
    <source>
        <dbReference type="EMBL" id="MCZ4223480.1"/>
    </source>
</evidence>
<evidence type="ECO:0000259" key="3">
    <source>
        <dbReference type="Pfam" id="PF22124"/>
    </source>
</evidence>
<dbReference type="InterPro" id="IPR008928">
    <property type="entry name" value="6-hairpin_glycosidase_sf"/>
</dbReference>
<dbReference type="Pfam" id="PF21307">
    <property type="entry name" value="Glyco_hydro_95_C"/>
    <property type="match status" value="1"/>
</dbReference>
<dbReference type="InterPro" id="IPR027414">
    <property type="entry name" value="GH95_N_dom"/>
</dbReference>
<dbReference type="Proteomes" id="UP001144341">
    <property type="component" value="Unassembled WGS sequence"/>
</dbReference>
<accession>A0ABT4KXI2</accession>
<dbReference type="Pfam" id="PF14498">
    <property type="entry name" value="Glyco_hyd_65N_2"/>
    <property type="match status" value="1"/>
</dbReference>
<evidence type="ECO:0000259" key="1">
    <source>
        <dbReference type="Pfam" id="PF14498"/>
    </source>
</evidence>
<dbReference type="InterPro" id="IPR012341">
    <property type="entry name" value="6hp_glycosidase-like_sf"/>
</dbReference>
<dbReference type="Pfam" id="PF22124">
    <property type="entry name" value="Glyco_hydro_95_cat"/>
    <property type="match status" value="1"/>
</dbReference>
<evidence type="ECO:0000259" key="2">
    <source>
        <dbReference type="Pfam" id="PF21307"/>
    </source>
</evidence>